<comment type="subcellular location">
    <subcellularLocation>
        <location evidence="1">Membrane</location>
        <topology evidence="1">Multi-pass membrane protein</topology>
    </subcellularLocation>
</comment>
<dbReference type="Pfam" id="PF13520">
    <property type="entry name" value="AA_permease_2"/>
    <property type="match status" value="1"/>
</dbReference>
<feature type="transmembrane region" description="Helical" evidence="6">
    <location>
        <begin position="406"/>
        <end position="424"/>
    </location>
</feature>
<evidence type="ECO:0000313" key="7">
    <source>
        <dbReference type="EMBL" id="EFT83344.1"/>
    </source>
</evidence>
<feature type="transmembrane region" description="Helical" evidence="6">
    <location>
        <begin position="182"/>
        <end position="201"/>
    </location>
</feature>
<dbReference type="eggNOG" id="COG0531">
    <property type="taxonomic scope" value="Bacteria"/>
</dbReference>
<sequence length="518" mass="55490">MDLFRTKSVERTLDETREEGRSLKRNLNAWDLALMCVAVAVGAGIFSVGAQAAAYYAGPSSIISFLIAGIVCGGTVLCYAEFTSMVPAAGSAYTFTYTTVGEFVAWIIGWDLVLEMLMAGAVVAKYWGVYLSDFTRLMGWNLRMTVQLGPVSFDWAPFLIIAFFTALLVIGTQLSARVDGTLTAIKIGIVLFIIVAGLFYIKWSNFVPFIPHSAPASSVRQGVSSGLMEQPLWQWISGRKATAYGVPGIFSGAALVFFAFVGFDAVATASEEAKNPEKTVPHGIILGLSIIIVLYMAVAFVTTGIVSYKTLAKAPNPSLSVAFELAGASWAAKIISIGIVIGMATVVMVLLLGLTRILFAMSRDGLLPRNLSKTNKRGTPAALQIGGAVVMACIASFFDVSVLSDMVNIGTLSAFLLVSLAIPIMRNRRPDLKRGFTMPGNPWLPILTAVACVFISINLSVLTWIRFLVWLLIGFVVYFGYSYRHAGIRTLEVVDGELDAGASGDASSAESRDAVPAN</sequence>
<dbReference type="Gene3D" id="1.20.1740.10">
    <property type="entry name" value="Amino acid/polyamine transporter I"/>
    <property type="match status" value="1"/>
</dbReference>
<dbReference type="PIRSF" id="PIRSF006060">
    <property type="entry name" value="AA_transporter"/>
    <property type="match status" value="1"/>
</dbReference>
<feature type="transmembrane region" description="Helical" evidence="6">
    <location>
        <begin position="284"/>
        <end position="308"/>
    </location>
</feature>
<gene>
    <name evidence="7" type="ORF">HMPREF0620_0349</name>
</gene>
<organism evidence="7 8">
    <name type="scientific">Parascardovia denticolens DSM 10105 = JCM 12538</name>
    <dbReference type="NCBI Taxonomy" id="864564"/>
    <lineage>
        <taxon>Bacteria</taxon>
        <taxon>Bacillati</taxon>
        <taxon>Actinomycetota</taxon>
        <taxon>Actinomycetes</taxon>
        <taxon>Bifidobacteriales</taxon>
        <taxon>Bifidobacteriaceae</taxon>
        <taxon>Parascardovia</taxon>
    </lineage>
</organism>
<keyword evidence="8" id="KW-1185">Reference proteome</keyword>
<comment type="caution">
    <text evidence="7">The sequence shown here is derived from an EMBL/GenBank/DDBJ whole genome shotgun (WGS) entry which is preliminary data.</text>
</comment>
<feature type="transmembrane region" description="Helical" evidence="6">
    <location>
        <begin position="62"/>
        <end position="82"/>
    </location>
</feature>
<feature type="transmembrane region" description="Helical" evidence="6">
    <location>
        <begin position="436"/>
        <end position="457"/>
    </location>
</feature>
<evidence type="ECO:0000256" key="6">
    <source>
        <dbReference type="SAM" id="Phobius"/>
    </source>
</evidence>
<feature type="transmembrane region" description="Helical" evidence="6">
    <location>
        <begin position="103"/>
        <end position="128"/>
    </location>
</feature>
<dbReference type="GO" id="GO:0015171">
    <property type="term" value="F:amino acid transmembrane transporter activity"/>
    <property type="evidence" value="ECO:0007669"/>
    <property type="project" value="TreeGrafter"/>
</dbReference>
<evidence type="ECO:0000256" key="2">
    <source>
        <dbReference type="ARBA" id="ARBA00022448"/>
    </source>
</evidence>
<evidence type="ECO:0000256" key="5">
    <source>
        <dbReference type="ARBA" id="ARBA00023136"/>
    </source>
</evidence>
<evidence type="ECO:0000256" key="4">
    <source>
        <dbReference type="ARBA" id="ARBA00022989"/>
    </source>
</evidence>
<keyword evidence="4 6" id="KW-1133">Transmembrane helix</keyword>
<dbReference type="Proteomes" id="UP000004946">
    <property type="component" value="Chromosome"/>
</dbReference>
<dbReference type="GO" id="GO:0016020">
    <property type="term" value="C:membrane"/>
    <property type="evidence" value="ECO:0007669"/>
    <property type="project" value="UniProtKB-SubCell"/>
</dbReference>
<evidence type="ECO:0000256" key="3">
    <source>
        <dbReference type="ARBA" id="ARBA00022692"/>
    </source>
</evidence>
<dbReference type="RefSeq" id="WP_006288771.1">
    <property type="nucleotide sequence ID" value="NZ_AP012333.1"/>
</dbReference>
<feature type="transmembrane region" description="Helical" evidence="6">
    <location>
        <begin position="328"/>
        <end position="359"/>
    </location>
</feature>
<dbReference type="InterPro" id="IPR002293">
    <property type="entry name" value="AA/rel_permease1"/>
</dbReference>
<accession>E6K0K6</accession>
<evidence type="ECO:0000313" key="8">
    <source>
        <dbReference type="Proteomes" id="UP000004946"/>
    </source>
</evidence>
<feature type="transmembrane region" description="Helical" evidence="6">
    <location>
        <begin position="241"/>
        <end position="263"/>
    </location>
</feature>
<protein>
    <submittedName>
        <fullName evidence="7">Amino acid permease</fullName>
    </submittedName>
</protein>
<dbReference type="KEGG" id="pdo:PSDT_1240"/>
<reference evidence="7 8" key="1">
    <citation type="submission" date="2010-12" db="EMBL/GenBank/DDBJ databases">
        <authorList>
            <person name="Muzny D."/>
            <person name="Qin X."/>
            <person name="Buhay C."/>
            <person name="Dugan-Rocha S."/>
            <person name="Ding Y."/>
            <person name="Chen G."/>
            <person name="Hawes A."/>
            <person name="Holder M."/>
            <person name="Jhangiani S."/>
            <person name="Johnson A."/>
            <person name="Khan Z."/>
            <person name="Li Z."/>
            <person name="Liu W."/>
            <person name="Liu X."/>
            <person name="Perez L."/>
            <person name="Shen H."/>
            <person name="Wang Q."/>
            <person name="Watt J."/>
            <person name="Xi L."/>
            <person name="Xin Y."/>
            <person name="Zhou J."/>
            <person name="Deng J."/>
            <person name="Jiang H."/>
            <person name="Liu Y."/>
            <person name="Qu J."/>
            <person name="Song X.-Z."/>
            <person name="Zhang L."/>
            <person name="Villasana D."/>
            <person name="Johnson A."/>
            <person name="Liu J."/>
            <person name="Liyanage D."/>
            <person name="Lorensuhewa L."/>
            <person name="Robinson T."/>
            <person name="Song A."/>
            <person name="Song B.-B."/>
            <person name="Dinh H."/>
            <person name="Thornton R."/>
            <person name="Coyle M."/>
            <person name="Francisco L."/>
            <person name="Jackson L."/>
            <person name="Javaid M."/>
            <person name="Korchina V."/>
            <person name="Kovar C."/>
            <person name="Mata R."/>
            <person name="Mathew T."/>
            <person name="Ngo R."/>
            <person name="Nguyen L."/>
            <person name="Nguyen N."/>
            <person name="Okwuonu G."/>
            <person name="Ongeri F."/>
            <person name="Pham C."/>
            <person name="Simmons D."/>
            <person name="Wilczek-Boney K."/>
            <person name="Hale W."/>
            <person name="Jakkamsetti A."/>
            <person name="Pham P."/>
            <person name="Ruth R."/>
            <person name="San Lucas F."/>
            <person name="Warren J."/>
            <person name="Zhang J."/>
            <person name="Zhao Z."/>
            <person name="Zhou C."/>
            <person name="Zhu D."/>
            <person name="Lee S."/>
            <person name="Bess C."/>
            <person name="Blankenburg K."/>
            <person name="Forbes L."/>
            <person name="Fu Q."/>
            <person name="Gubbala S."/>
            <person name="Hirani K."/>
            <person name="Jayaseelan J.C."/>
            <person name="Lara F."/>
            <person name="Munidasa M."/>
            <person name="Palculict T."/>
            <person name="Patil S."/>
            <person name="Pu L.-L."/>
            <person name="Saada N."/>
            <person name="Tang L."/>
            <person name="Weissenberger G."/>
            <person name="Zhu Y."/>
            <person name="Hemphill L."/>
            <person name="Shang Y."/>
            <person name="Youmans B."/>
            <person name="Ayvaz T."/>
            <person name="Ross M."/>
            <person name="Santibanez J."/>
            <person name="Aqrawi P."/>
            <person name="Gross S."/>
            <person name="Joshi V."/>
            <person name="Fowler G."/>
            <person name="Nazareth L."/>
            <person name="Reid J."/>
            <person name="Worley K."/>
            <person name="Petrosino J."/>
            <person name="Highlander S."/>
            <person name="Gibbs R."/>
        </authorList>
    </citation>
    <scope>NUCLEOTIDE SEQUENCE [LARGE SCALE GENOMIC DNA]</scope>
    <source>
        <strain evidence="7 8">DSM 10105</strain>
    </source>
</reference>
<dbReference type="AlphaFoldDB" id="E6K0K6"/>
<keyword evidence="2" id="KW-0813">Transport</keyword>
<dbReference type="EMBL" id="AEON01000001">
    <property type="protein sequence ID" value="EFT83344.1"/>
    <property type="molecule type" value="Genomic_DNA"/>
</dbReference>
<proteinExistence type="predicted"/>
<feature type="transmembrane region" description="Helical" evidence="6">
    <location>
        <begin position="380"/>
        <end position="400"/>
    </location>
</feature>
<dbReference type="HOGENOM" id="CLU_007946_15_7_11"/>
<evidence type="ECO:0000256" key="1">
    <source>
        <dbReference type="ARBA" id="ARBA00004141"/>
    </source>
</evidence>
<name>E6K0K6_PARDN</name>
<feature type="transmembrane region" description="Helical" evidence="6">
    <location>
        <begin position="32"/>
        <end position="56"/>
    </location>
</feature>
<dbReference type="PATRIC" id="fig|864564.6.peg.1365"/>
<dbReference type="PANTHER" id="PTHR43243">
    <property type="entry name" value="INNER MEMBRANE TRANSPORTER YGJI-RELATED"/>
    <property type="match status" value="1"/>
</dbReference>
<keyword evidence="3 6" id="KW-0812">Transmembrane</keyword>
<feature type="transmembrane region" description="Helical" evidence="6">
    <location>
        <begin position="463"/>
        <end position="481"/>
    </location>
</feature>
<feature type="transmembrane region" description="Helical" evidence="6">
    <location>
        <begin position="148"/>
        <end position="170"/>
    </location>
</feature>
<keyword evidence="5 6" id="KW-0472">Membrane</keyword>
<dbReference type="PANTHER" id="PTHR43243:SF4">
    <property type="entry name" value="CATIONIC AMINO ACID TRANSPORTER 4"/>
    <property type="match status" value="1"/>
</dbReference>